<dbReference type="EMBL" id="JBJJXI010000146">
    <property type="protein sequence ID" value="KAL3386579.1"/>
    <property type="molecule type" value="Genomic_DNA"/>
</dbReference>
<dbReference type="Proteomes" id="UP001627154">
    <property type="component" value="Unassembled WGS sequence"/>
</dbReference>
<proteinExistence type="predicted"/>
<name>A0ABD2W0L4_9HYME</name>
<comment type="caution">
    <text evidence="1">The sequence shown here is derived from an EMBL/GenBank/DDBJ whole genome shotgun (WGS) entry which is preliminary data.</text>
</comment>
<evidence type="ECO:0000313" key="2">
    <source>
        <dbReference type="Proteomes" id="UP001627154"/>
    </source>
</evidence>
<organism evidence="1 2">
    <name type="scientific">Trichogramma kaykai</name>
    <dbReference type="NCBI Taxonomy" id="54128"/>
    <lineage>
        <taxon>Eukaryota</taxon>
        <taxon>Metazoa</taxon>
        <taxon>Ecdysozoa</taxon>
        <taxon>Arthropoda</taxon>
        <taxon>Hexapoda</taxon>
        <taxon>Insecta</taxon>
        <taxon>Pterygota</taxon>
        <taxon>Neoptera</taxon>
        <taxon>Endopterygota</taxon>
        <taxon>Hymenoptera</taxon>
        <taxon>Apocrita</taxon>
        <taxon>Proctotrupomorpha</taxon>
        <taxon>Chalcidoidea</taxon>
        <taxon>Trichogrammatidae</taxon>
        <taxon>Trichogramma</taxon>
    </lineage>
</organism>
<sequence>MDFSDVYNSDIRVKEEPNDFASIENGDNEMIGNAHDANTEESLRCRENFTHGPDDVEVEFECKDEKLGINLLVVEKIEDDYPDHLQHMTNSSDNQSRKKIKEEIVDEIKEELNLDGELSDAFDANEKTFAQNTWKTKRINSFAAPIVYVIYVINVKLGTDGSLNENLIKIN</sequence>
<evidence type="ECO:0000313" key="1">
    <source>
        <dbReference type="EMBL" id="KAL3386579.1"/>
    </source>
</evidence>
<protein>
    <submittedName>
        <fullName evidence="1">Uncharacterized protein</fullName>
    </submittedName>
</protein>
<reference evidence="1 2" key="1">
    <citation type="journal article" date="2024" name="bioRxiv">
        <title>A reference genome for Trichogramma kaykai: A tiny desert-dwelling parasitoid wasp with competing sex-ratio distorters.</title>
        <authorList>
            <person name="Culotta J."/>
            <person name="Lindsey A.R."/>
        </authorList>
    </citation>
    <scope>NUCLEOTIDE SEQUENCE [LARGE SCALE GENOMIC DNA]</scope>
    <source>
        <strain evidence="1 2">KSX58</strain>
    </source>
</reference>
<accession>A0ABD2W0L4</accession>
<keyword evidence="2" id="KW-1185">Reference proteome</keyword>
<gene>
    <name evidence="1" type="ORF">TKK_018071</name>
</gene>
<dbReference type="AlphaFoldDB" id="A0ABD2W0L4"/>